<dbReference type="EMBL" id="OOIN01000015">
    <property type="protein sequence ID" value="SPO26863.1"/>
    <property type="molecule type" value="Genomic_DNA"/>
</dbReference>
<evidence type="ECO:0000256" key="1">
    <source>
        <dbReference type="SAM" id="Phobius"/>
    </source>
</evidence>
<gene>
    <name evidence="2" type="ORF">UTRI_04176_B</name>
</gene>
<sequence length="480" mass="55179">MIHQHSQKLPLLPLQAEASPYQAHDDAEDDLFYTTPGSLDKRLWHSAPWARRLGDLAEKSSTGLVPLLVGLPIITSIIAHIYFHMFSTLHVFLALVWIGLPAATISTFAAIASRYYTHSPTTRDHLKAALLLTLLCTVTWRTFTVSPRRGLSDFTSAPNTNQTVFIAVNLYNSEHLFPNFSESLLQLVHHLGDENVYISIYESNSKDHTKYHLSLLQHDLDLRGIQNRIRMLDNNRREDLERIERLAIIRNEALSPIQDSIYGLHDRTFSKVIWLNDIFFRPESVLELLSTNEGRFDQVCALDYLPLGFYDTWVMRDVEGNRPTPLWPYFKREQDISSLRKGDAIPVNSCWNGMTAFDAKWFLPASQDDNNATTTSGVDDGPIRFRTHPECLVSECLLPSYDIHVRSKQRPLIFVNPKAVATYQYSDYLMYDWIMRSNIVNLWSRIWQDLISHSLFGFFAELGRKEDDCADALRSGWKTL</sequence>
<feature type="transmembrane region" description="Helical" evidence="1">
    <location>
        <begin position="61"/>
        <end position="83"/>
    </location>
</feature>
<dbReference type="InterPro" id="IPR021047">
    <property type="entry name" value="Mannosyltransferase_CMT1"/>
</dbReference>
<keyword evidence="3" id="KW-1185">Reference proteome</keyword>
<keyword evidence="1" id="KW-0812">Transmembrane</keyword>
<dbReference type="OrthoDB" id="262547at2759"/>
<keyword evidence="1" id="KW-1133">Transmembrane helix</keyword>
<dbReference type="Proteomes" id="UP000324022">
    <property type="component" value="Unassembled WGS sequence"/>
</dbReference>
<dbReference type="AlphaFoldDB" id="A0A5C3E803"/>
<dbReference type="PANTHER" id="PTHR34144">
    <property type="entry name" value="CHROMOSOME 8, WHOLE GENOME SHOTGUN SEQUENCE"/>
    <property type="match status" value="1"/>
</dbReference>
<reference evidence="2 3" key="1">
    <citation type="submission" date="2018-03" db="EMBL/GenBank/DDBJ databases">
        <authorList>
            <person name="Guldener U."/>
        </authorList>
    </citation>
    <scope>NUCLEOTIDE SEQUENCE [LARGE SCALE GENOMIC DNA]</scope>
    <source>
        <strain evidence="2 3">NBRC100155</strain>
    </source>
</reference>
<accession>A0A5C3E803</accession>
<name>A0A5C3E803_9BASI</name>
<proteinExistence type="predicted"/>
<dbReference type="Pfam" id="PF11735">
    <property type="entry name" value="CAP59_mtransfer"/>
    <property type="match status" value="1"/>
</dbReference>
<protein>
    <submittedName>
        <fullName evidence="2">Related to CAP59 (Required for capsule formation)</fullName>
    </submittedName>
</protein>
<organism evidence="2 3">
    <name type="scientific">Ustilago trichophora</name>
    <dbReference type="NCBI Taxonomy" id="86804"/>
    <lineage>
        <taxon>Eukaryota</taxon>
        <taxon>Fungi</taxon>
        <taxon>Dikarya</taxon>
        <taxon>Basidiomycota</taxon>
        <taxon>Ustilaginomycotina</taxon>
        <taxon>Ustilaginomycetes</taxon>
        <taxon>Ustilaginales</taxon>
        <taxon>Ustilaginaceae</taxon>
        <taxon>Ustilago</taxon>
    </lineage>
</organism>
<keyword evidence="1" id="KW-0472">Membrane</keyword>
<dbReference type="PANTHER" id="PTHR34144:SF7">
    <property type="entry name" value="EXPORT PROTEIN (CAP59), PUTATIVE (AFU_ORTHOLOGUE AFUA_7G05020)-RELATED"/>
    <property type="match status" value="1"/>
</dbReference>
<feature type="transmembrane region" description="Helical" evidence="1">
    <location>
        <begin position="89"/>
        <end position="113"/>
    </location>
</feature>
<feature type="transmembrane region" description="Helical" evidence="1">
    <location>
        <begin position="125"/>
        <end position="143"/>
    </location>
</feature>
<evidence type="ECO:0000313" key="2">
    <source>
        <dbReference type="EMBL" id="SPO26863.1"/>
    </source>
</evidence>
<evidence type="ECO:0000313" key="3">
    <source>
        <dbReference type="Proteomes" id="UP000324022"/>
    </source>
</evidence>